<evidence type="ECO:0000256" key="15">
    <source>
        <dbReference type="RuleBase" id="RU004016"/>
    </source>
</evidence>
<dbReference type="PRINTS" id="PR00725">
    <property type="entry name" value="DADACBPTASE1"/>
</dbReference>
<sequence length="383" mass="41911">MKIKTTVLCILTLLIALYAVPSCQAAENAPDITAKSAIVMEALTGKVLYAKAAEERRYPASTTKIMTLITALEYGNLDDMVTASENAANTEGSSLWLTQGEQLSMRNMLYGMMLVSGNDATVSVAEHIAGSVPKFAALMTEKAHAIGAIHSNFVNSSGLPDENHYTTAHDLARITAYGYQNKEFREIVSTKNKVIPWQGKEHDRDLYNENRMLWLYEGANGVKTGYTDAAGRCLVSGANRDGVQLIAVVLDSEHMWDDSIALLNYGFSQMHTVNVLEKGDILKTLQVRHGKAQTVQAITAAALTVPVTEEDRQEIHTVVEADPTVEAPVAAGQKLGVVRVFYKNTPIATVDLLATDTIERKSFFTQIWSSLLQVFSLIFHNLA</sequence>
<feature type="active site" evidence="13">
    <location>
        <position position="116"/>
    </location>
</feature>
<dbReference type="GO" id="GO:0009002">
    <property type="term" value="F:serine-type D-Ala-D-Ala carboxypeptidase activity"/>
    <property type="evidence" value="ECO:0007669"/>
    <property type="project" value="UniProtKB-EC"/>
</dbReference>
<dbReference type="InterPro" id="IPR001967">
    <property type="entry name" value="Peptidase_S11_N"/>
</dbReference>
<dbReference type="Proteomes" id="UP000198847">
    <property type="component" value="Unassembled WGS sequence"/>
</dbReference>
<evidence type="ECO:0000256" key="2">
    <source>
        <dbReference type="ARBA" id="ARBA00004752"/>
    </source>
</evidence>
<evidence type="ECO:0000256" key="3">
    <source>
        <dbReference type="ARBA" id="ARBA00007164"/>
    </source>
</evidence>
<dbReference type="InterPro" id="IPR015956">
    <property type="entry name" value="Peniciliin-bd_prot_C_sf"/>
</dbReference>
<comment type="function">
    <text evidence="1">Removes C-terminal D-alanyl residues from sugar-peptide cell wall precursors.</text>
</comment>
<dbReference type="PANTHER" id="PTHR21581:SF33">
    <property type="entry name" value="D-ALANYL-D-ALANINE CARBOXYPEPTIDASE DACB"/>
    <property type="match status" value="1"/>
</dbReference>
<dbReference type="RefSeq" id="WP_091743615.1">
    <property type="nucleotide sequence ID" value="NZ_FODY01000001.1"/>
</dbReference>
<evidence type="ECO:0000256" key="9">
    <source>
        <dbReference type="ARBA" id="ARBA00022960"/>
    </source>
</evidence>
<gene>
    <name evidence="18" type="ORF">SAMN04490178_101303</name>
</gene>
<keyword evidence="6" id="KW-0645">Protease</keyword>
<dbReference type="Pfam" id="PF00768">
    <property type="entry name" value="Peptidase_S11"/>
    <property type="match status" value="1"/>
</dbReference>
<proteinExistence type="inferred from homology"/>
<evidence type="ECO:0000256" key="13">
    <source>
        <dbReference type="PIRSR" id="PIRSR618044-1"/>
    </source>
</evidence>
<dbReference type="GO" id="GO:0008360">
    <property type="term" value="P:regulation of cell shape"/>
    <property type="evidence" value="ECO:0007669"/>
    <property type="project" value="UniProtKB-KW"/>
</dbReference>
<dbReference type="SMART" id="SM00936">
    <property type="entry name" value="PBP5_C"/>
    <property type="match status" value="1"/>
</dbReference>
<evidence type="ECO:0000256" key="1">
    <source>
        <dbReference type="ARBA" id="ARBA00003217"/>
    </source>
</evidence>
<evidence type="ECO:0000256" key="11">
    <source>
        <dbReference type="ARBA" id="ARBA00023316"/>
    </source>
</evidence>
<evidence type="ECO:0000256" key="12">
    <source>
        <dbReference type="ARBA" id="ARBA00034000"/>
    </source>
</evidence>
<evidence type="ECO:0000256" key="5">
    <source>
        <dbReference type="ARBA" id="ARBA00022645"/>
    </source>
</evidence>
<keyword evidence="8" id="KW-0378">Hydrolase</keyword>
<feature type="active site" description="Acyl-ester intermediate" evidence="13">
    <location>
        <position position="64"/>
    </location>
</feature>
<evidence type="ECO:0000259" key="17">
    <source>
        <dbReference type="SMART" id="SM00936"/>
    </source>
</evidence>
<evidence type="ECO:0000313" key="19">
    <source>
        <dbReference type="Proteomes" id="UP000198847"/>
    </source>
</evidence>
<accession>A0A1H8P1L3</accession>
<feature type="domain" description="Peptidase S11 D-Ala-D-Ala carboxypeptidase A C-terminal" evidence="17">
    <location>
        <begin position="270"/>
        <end position="360"/>
    </location>
</feature>
<dbReference type="UniPathway" id="UPA00219"/>
<dbReference type="GO" id="GO:0006508">
    <property type="term" value="P:proteolysis"/>
    <property type="evidence" value="ECO:0007669"/>
    <property type="project" value="UniProtKB-KW"/>
</dbReference>
<organism evidence="18 19">
    <name type="scientific">Propionispora vibrioides</name>
    <dbReference type="NCBI Taxonomy" id="112903"/>
    <lineage>
        <taxon>Bacteria</taxon>
        <taxon>Bacillati</taxon>
        <taxon>Bacillota</taxon>
        <taxon>Negativicutes</taxon>
        <taxon>Selenomonadales</taxon>
        <taxon>Sporomusaceae</taxon>
        <taxon>Propionispora</taxon>
    </lineage>
</organism>
<keyword evidence="5 18" id="KW-0121">Carboxypeptidase</keyword>
<comment type="similarity">
    <text evidence="3 15">Belongs to the peptidase S11 family.</text>
</comment>
<dbReference type="OrthoDB" id="9791132at2"/>
<reference evidence="18 19" key="1">
    <citation type="submission" date="2016-10" db="EMBL/GenBank/DDBJ databases">
        <authorList>
            <person name="de Groot N.N."/>
        </authorList>
    </citation>
    <scope>NUCLEOTIDE SEQUENCE [LARGE SCALE GENOMIC DNA]</scope>
    <source>
        <strain evidence="18 19">DSM 13305</strain>
    </source>
</reference>
<dbReference type="InterPro" id="IPR018044">
    <property type="entry name" value="Peptidase_S11"/>
</dbReference>
<dbReference type="EC" id="3.4.16.4" evidence="4"/>
<dbReference type="AlphaFoldDB" id="A0A1H8P1L3"/>
<keyword evidence="9" id="KW-0133">Cell shape</keyword>
<evidence type="ECO:0000256" key="10">
    <source>
        <dbReference type="ARBA" id="ARBA00022984"/>
    </source>
</evidence>
<feature type="chain" id="PRO_5011457562" description="serine-type D-Ala-D-Ala carboxypeptidase" evidence="16">
    <location>
        <begin position="26"/>
        <end position="383"/>
    </location>
</feature>
<evidence type="ECO:0000313" key="18">
    <source>
        <dbReference type="EMBL" id="SEO35707.1"/>
    </source>
</evidence>
<dbReference type="Pfam" id="PF07943">
    <property type="entry name" value="PBP5_C"/>
    <property type="match status" value="1"/>
</dbReference>
<dbReference type="EMBL" id="FODY01000001">
    <property type="protein sequence ID" value="SEO35707.1"/>
    <property type="molecule type" value="Genomic_DNA"/>
</dbReference>
<dbReference type="SUPFAM" id="SSF69189">
    <property type="entry name" value="Penicillin-binding protein associated domain"/>
    <property type="match status" value="1"/>
</dbReference>
<dbReference type="InterPro" id="IPR012907">
    <property type="entry name" value="Peptidase_S11_C"/>
</dbReference>
<comment type="catalytic activity">
    <reaction evidence="12">
        <text>Preferential cleavage: (Ac)2-L-Lys-D-Ala-|-D-Ala. Also transpeptidation of peptidyl-alanyl moieties that are N-acyl substituents of D-alanine.</text>
        <dbReference type="EC" id="3.4.16.4"/>
    </reaction>
</comment>
<dbReference type="Gene3D" id="2.60.410.10">
    <property type="entry name" value="D-Ala-D-Ala carboxypeptidase, C-terminal domain"/>
    <property type="match status" value="1"/>
</dbReference>
<dbReference type="SUPFAM" id="SSF56601">
    <property type="entry name" value="beta-lactamase/transpeptidase-like"/>
    <property type="match status" value="1"/>
</dbReference>
<evidence type="ECO:0000256" key="7">
    <source>
        <dbReference type="ARBA" id="ARBA00022729"/>
    </source>
</evidence>
<dbReference type="GO" id="GO:0071555">
    <property type="term" value="P:cell wall organization"/>
    <property type="evidence" value="ECO:0007669"/>
    <property type="project" value="UniProtKB-KW"/>
</dbReference>
<keyword evidence="7 16" id="KW-0732">Signal</keyword>
<dbReference type="InterPro" id="IPR012338">
    <property type="entry name" value="Beta-lactam/transpept-like"/>
</dbReference>
<dbReference type="InterPro" id="IPR037167">
    <property type="entry name" value="Peptidase_S11_C_sf"/>
</dbReference>
<keyword evidence="10" id="KW-0573">Peptidoglycan synthesis</keyword>
<keyword evidence="11" id="KW-0961">Cell wall biogenesis/degradation</keyword>
<dbReference type="GO" id="GO:0009252">
    <property type="term" value="P:peptidoglycan biosynthetic process"/>
    <property type="evidence" value="ECO:0007669"/>
    <property type="project" value="UniProtKB-UniPathway"/>
</dbReference>
<evidence type="ECO:0000256" key="4">
    <source>
        <dbReference type="ARBA" id="ARBA00012448"/>
    </source>
</evidence>
<dbReference type="PANTHER" id="PTHR21581">
    <property type="entry name" value="D-ALANYL-D-ALANINE CARBOXYPEPTIDASE"/>
    <property type="match status" value="1"/>
</dbReference>
<evidence type="ECO:0000256" key="6">
    <source>
        <dbReference type="ARBA" id="ARBA00022670"/>
    </source>
</evidence>
<evidence type="ECO:0000256" key="14">
    <source>
        <dbReference type="PIRSR" id="PIRSR618044-2"/>
    </source>
</evidence>
<keyword evidence="19" id="KW-1185">Reference proteome</keyword>
<name>A0A1H8P1L3_9FIRM</name>
<feature type="signal peptide" evidence="16">
    <location>
        <begin position="1"/>
        <end position="25"/>
    </location>
</feature>
<comment type="pathway">
    <text evidence="2">Cell wall biogenesis; peptidoglycan biosynthesis.</text>
</comment>
<feature type="active site" description="Acyl-ester intermediate" evidence="13">
    <location>
        <position position="61"/>
    </location>
</feature>
<dbReference type="Gene3D" id="3.40.710.10">
    <property type="entry name" value="DD-peptidase/beta-lactamase superfamily"/>
    <property type="match status" value="1"/>
</dbReference>
<evidence type="ECO:0000256" key="8">
    <source>
        <dbReference type="ARBA" id="ARBA00022801"/>
    </source>
</evidence>
<feature type="binding site" evidence="14">
    <location>
        <position position="223"/>
    </location>
    <ligand>
        <name>substrate</name>
    </ligand>
</feature>
<dbReference type="STRING" id="112903.SAMN04490178_101303"/>
<evidence type="ECO:0000256" key="16">
    <source>
        <dbReference type="SAM" id="SignalP"/>
    </source>
</evidence>
<protein>
    <recommendedName>
        <fullName evidence="4">serine-type D-Ala-D-Ala carboxypeptidase</fullName>
        <ecNumber evidence="4">3.4.16.4</ecNumber>
    </recommendedName>
</protein>